<evidence type="ECO:0000313" key="2">
    <source>
        <dbReference type="WBParaSite" id="Hba_04518"/>
    </source>
</evidence>
<sequence length="63" mass="7400">MFKCQYSTYLILSTRMFSGEHFCDQLQYLCENKITCEMLVFNSCNFNDEEILTIVDRLLGATN</sequence>
<dbReference type="Proteomes" id="UP000095283">
    <property type="component" value="Unplaced"/>
</dbReference>
<organism evidence="1 2">
    <name type="scientific">Heterorhabditis bacteriophora</name>
    <name type="common">Entomopathogenic nematode worm</name>
    <dbReference type="NCBI Taxonomy" id="37862"/>
    <lineage>
        <taxon>Eukaryota</taxon>
        <taxon>Metazoa</taxon>
        <taxon>Ecdysozoa</taxon>
        <taxon>Nematoda</taxon>
        <taxon>Chromadorea</taxon>
        <taxon>Rhabditida</taxon>
        <taxon>Rhabditina</taxon>
        <taxon>Rhabditomorpha</taxon>
        <taxon>Strongyloidea</taxon>
        <taxon>Heterorhabditidae</taxon>
        <taxon>Heterorhabditis</taxon>
    </lineage>
</organism>
<keyword evidence="1" id="KW-1185">Reference proteome</keyword>
<protein>
    <submittedName>
        <fullName evidence="2">Resolvase/invertase-type recombinase catalytic domain-containing protein</fullName>
    </submittedName>
</protein>
<proteinExistence type="predicted"/>
<name>A0A1I7WHQ5_HETBA</name>
<dbReference type="WBParaSite" id="Hba_04518">
    <property type="protein sequence ID" value="Hba_04518"/>
    <property type="gene ID" value="Hba_04518"/>
</dbReference>
<dbReference type="AlphaFoldDB" id="A0A1I7WHQ5"/>
<accession>A0A1I7WHQ5</accession>
<evidence type="ECO:0000313" key="1">
    <source>
        <dbReference type="Proteomes" id="UP000095283"/>
    </source>
</evidence>
<reference evidence="2" key="1">
    <citation type="submission" date="2016-11" db="UniProtKB">
        <authorList>
            <consortium name="WormBaseParasite"/>
        </authorList>
    </citation>
    <scope>IDENTIFICATION</scope>
</reference>